<proteinExistence type="predicted"/>
<keyword evidence="2" id="KW-1185">Reference proteome</keyword>
<evidence type="ECO:0000313" key="1">
    <source>
        <dbReference type="EMBL" id="AZU63150.1"/>
    </source>
</evidence>
<organism evidence="1 2">
    <name type="scientific">Neobacillus mesonae</name>
    <dbReference type="NCBI Taxonomy" id="1193713"/>
    <lineage>
        <taxon>Bacteria</taxon>
        <taxon>Bacillati</taxon>
        <taxon>Bacillota</taxon>
        <taxon>Bacilli</taxon>
        <taxon>Bacillales</taxon>
        <taxon>Bacillaceae</taxon>
        <taxon>Neobacillus</taxon>
    </lineage>
</organism>
<accession>A0A3Q9QWT9</accession>
<sequence>MTLQDLSEDGNFKFIALTRFNDNQWKKRPLIEVSLYCKKIETMLLFSWIVVGKQSYTYLIFRSGINGKNIFNGKT</sequence>
<gene>
    <name evidence="1" type="ORF">CHR53_18850</name>
</gene>
<reference evidence="1 2" key="1">
    <citation type="submission" date="2017-07" db="EMBL/GenBank/DDBJ databases">
        <title>The complete genome sequence of Bacillus mesonae strain H20-5, an efficient strain improving plant abiotic stress resistance.</title>
        <authorList>
            <person name="Kim S.Y."/>
            <person name="Song H."/>
            <person name="Sang M.K."/>
            <person name="Weon H.-Y."/>
            <person name="Song J."/>
        </authorList>
    </citation>
    <scope>NUCLEOTIDE SEQUENCE [LARGE SCALE GENOMIC DNA]</scope>
    <source>
        <strain evidence="1 2">H20-5</strain>
    </source>
</reference>
<name>A0A3Q9QWT9_9BACI</name>
<dbReference type="KEGG" id="nmk:CHR53_18850"/>
<evidence type="ECO:0000313" key="2">
    <source>
        <dbReference type="Proteomes" id="UP000282892"/>
    </source>
</evidence>
<dbReference type="Proteomes" id="UP000282892">
    <property type="component" value="Chromosome"/>
</dbReference>
<dbReference type="EMBL" id="CP022572">
    <property type="protein sequence ID" value="AZU63150.1"/>
    <property type="molecule type" value="Genomic_DNA"/>
</dbReference>
<protein>
    <submittedName>
        <fullName evidence="1">Uncharacterized protein</fullName>
    </submittedName>
</protein>
<dbReference type="AlphaFoldDB" id="A0A3Q9QWT9"/>